<dbReference type="PROSITE" id="PS00760">
    <property type="entry name" value="SPASE_I_2"/>
    <property type="match status" value="1"/>
</dbReference>
<organism evidence="15 16">
    <name type="scientific">Heyndrickxia coagulans</name>
    <name type="common">Weizmannia coagulans</name>
    <dbReference type="NCBI Taxonomy" id="1398"/>
    <lineage>
        <taxon>Bacteria</taxon>
        <taxon>Bacillati</taxon>
        <taxon>Bacillota</taxon>
        <taxon>Bacilli</taxon>
        <taxon>Bacillales</taxon>
        <taxon>Bacillaceae</taxon>
        <taxon>Heyndrickxia</taxon>
    </lineage>
</organism>
<keyword evidence="8 12" id="KW-0378">Hydrolase</keyword>
<feature type="transmembrane region" description="Helical" evidence="12">
    <location>
        <begin position="21"/>
        <end position="41"/>
    </location>
</feature>
<dbReference type="SUPFAM" id="SSF51306">
    <property type="entry name" value="LexA/Signal peptidase"/>
    <property type="match status" value="1"/>
</dbReference>
<dbReference type="PANTHER" id="PTHR43390:SF1">
    <property type="entry name" value="CHLOROPLAST PROCESSING PEPTIDASE"/>
    <property type="match status" value="1"/>
</dbReference>
<comment type="catalytic activity">
    <reaction evidence="1 12">
        <text>Cleavage of hydrophobic, N-terminal signal or leader sequences from secreted and periplasmic proteins.</text>
        <dbReference type="EC" id="3.4.21.89"/>
    </reaction>
</comment>
<feature type="active site" evidence="11">
    <location>
        <position position="84"/>
    </location>
</feature>
<dbReference type="PROSITE" id="PS00761">
    <property type="entry name" value="SPASE_I_3"/>
    <property type="match status" value="1"/>
</dbReference>
<dbReference type="EC" id="3.4.21.89" evidence="4 12"/>
<dbReference type="InterPro" id="IPR036286">
    <property type="entry name" value="LexA/Signal_pep-like_sf"/>
</dbReference>
<dbReference type="PATRIC" id="fig|1398.22.peg.2978"/>
<feature type="active site" evidence="11">
    <location>
        <position position="45"/>
    </location>
</feature>
<comment type="subcellular location">
    <subcellularLocation>
        <location evidence="2">Cell membrane</location>
        <topology evidence="2">Single-pass type II membrane protein</topology>
    </subcellularLocation>
    <subcellularLocation>
        <location evidence="13">Membrane</location>
        <topology evidence="13">Single-pass type II membrane protein</topology>
    </subcellularLocation>
</comment>
<evidence type="ECO:0000259" key="14">
    <source>
        <dbReference type="Pfam" id="PF10502"/>
    </source>
</evidence>
<dbReference type="AlphaFoldDB" id="A0A133KG11"/>
<sequence length="184" mass="20752">MKICMGAGQMSKGIKTLLKSFIFAILLVAVIRGFFIAPYMVEGESMEPTLHNHDKILVYKVHSAADYQRGDIIIIKGETENYVKRIIGLPGDTILVKNDHLYINGKLHKEPYLAKNLKAARKKGSKLTNNFGPLTVPRNKYFVMGDNRLYSEDSRNGLGLIPKKELVGKTEAVFYPLSQIREVR</sequence>
<evidence type="ECO:0000256" key="13">
    <source>
        <dbReference type="RuleBase" id="RU362042"/>
    </source>
</evidence>
<keyword evidence="7 12" id="KW-0812">Transmembrane</keyword>
<dbReference type="Pfam" id="PF10502">
    <property type="entry name" value="Peptidase_S26"/>
    <property type="match status" value="1"/>
</dbReference>
<dbReference type="CDD" id="cd06530">
    <property type="entry name" value="S26_SPase_I"/>
    <property type="match status" value="1"/>
</dbReference>
<evidence type="ECO:0000256" key="10">
    <source>
        <dbReference type="ARBA" id="ARBA00023136"/>
    </source>
</evidence>
<reference evidence="16" key="1">
    <citation type="submission" date="2016-01" db="EMBL/GenBank/DDBJ databases">
        <authorList>
            <person name="Mitreva M."/>
            <person name="Pepin K.H."/>
            <person name="Mihindukulasuriya K.A."/>
            <person name="Fulton R."/>
            <person name="Fronick C."/>
            <person name="O'Laughlin M."/>
            <person name="Miner T."/>
            <person name="Herter B."/>
            <person name="Rosa B.A."/>
            <person name="Cordes M."/>
            <person name="Tomlinson C."/>
            <person name="Wollam A."/>
            <person name="Palsikar V.B."/>
            <person name="Mardis E.R."/>
            <person name="Wilson R.K."/>
        </authorList>
    </citation>
    <scope>NUCLEOTIDE SEQUENCE [LARGE SCALE GENOMIC DNA]</scope>
    <source>
        <strain evidence="16">GED7749B</strain>
    </source>
</reference>
<dbReference type="InterPro" id="IPR019758">
    <property type="entry name" value="Pept_S26A_signal_pept_1_CS"/>
</dbReference>
<evidence type="ECO:0000313" key="15">
    <source>
        <dbReference type="EMBL" id="KWZ78470.1"/>
    </source>
</evidence>
<feature type="domain" description="Peptidase S26" evidence="14">
    <location>
        <begin position="15"/>
        <end position="175"/>
    </location>
</feature>
<dbReference type="PROSITE" id="PS00501">
    <property type="entry name" value="SPASE_I_1"/>
    <property type="match status" value="1"/>
</dbReference>
<evidence type="ECO:0000256" key="3">
    <source>
        <dbReference type="ARBA" id="ARBA00009370"/>
    </source>
</evidence>
<keyword evidence="6 12" id="KW-0645">Protease</keyword>
<dbReference type="InterPro" id="IPR019756">
    <property type="entry name" value="Pept_S26A_signal_pept_1_Ser-AS"/>
</dbReference>
<evidence type="ECO:0000256" key="4">
    <source>
        <dbReference type="ARBA" id="ARBA00013208"/>
    </source>
</evidence>
<dbReference type="GO" id="GO:0009003">
    <property type="term" value="F:signal peptidase activity"/>
    <property type="evidence" value="ECO:0007669"/>
    <property type="project" value="UniProtKB-EC"/>
</dbReference>
<evidence type="ECO:0000256" key="12">
    <source>
        <dbReference type="RuleBase" id="RU003993"/>
    </source>
</evidence>
<dbReference type="GO" id="GO:0004252">
    <property type="term" value="F:serine-type endopeptidase activity"/>
    <property type="evidence" value="ECO:0007669"/>
    <property type="project" value="InterPro"/>
</dbReference>
<keyword evidence="9 12" id="KW-1133">Transmembrane helix</keyword>
<dbReference type="InterPro" id="IPR000223">
    <property type="entry name" value="Pept_S26A_signal_pept_1"/>
</dbReference>
<evidence type="ECO:0000256" key="11">
    <source>
        <dbReference type="PIRSR" id="PIRSR600223-1"/>
    </source>
</evidence>
<dbReference type="PANTHER" id="PTHR43390">
    <property type="entry name" value="SIGNAL PEPTIDASE I"/>
    <property type="match status" value="1"/>
</dbReference>
<evidence type="ECO:0000256" key="7">
    <source>
        <dbReference type="ARBA" id="ARBA00022692"/>
    </source>
</evidence>
<keyword evidence="5" id="KW-1003">Cell membrane</keyword>
<dbReference type="PRINTS" id="PR00727">
    <property type="entry name" value="LEADERPTASE"/>
</dbReference>
<name>A0A133KG11_HEYCO</name>
<protein>
    <recommendedName>
        <fullName evidence="4 12">Signal peptidase I</fullName>
        <ecNumber evidence="4 12">3.4.21.89</ecNumber>
    </recommendedName>
</protein>
<evidence type="ECO:0000313" key="16">
    <source>
        <dbReference type="Proteomes" id="UP000070376"/>
    </source>
</evidence>
<evidence type="ECO:0000256" key="5">
    <source>
        <dbReference type="ARBA" id="ARBA00022475"/>
    </source>
</evidence>
<dbReference type="GO" id="GO:0006465">
    <property type="term" value="P:signal peptide processing"/>
    <property type="evidence" value="ECO:0007669"/>
    <property type="project" value="InterPro"/>
</dbReference>
<evidence type="ECO:0000256" key="8">
    <source>
        <dbReference type="ARBA" id="ARBA00022801"/>
    </source>
</evidence>
<dbReference type="Proteomes" id="UP000070376">
    <property type="component" value="Unassembled WGS sequence"/>
</dbReference>
<dbReference type="InterPro" id="IPR019533">
    <property type="entry name" value="Peptidase_S26"/>
</dbReference>
<dbReference type="NCBIfam" id="TIGR02227">
    <property type="entry name" value="sigpep_I_bact"/>
    <property type="match status" value="1"/>
</dbReference>
<dbReference type="FunFam" id="2.10.109.10:FF:000008">
    <property type="entry name" value="Signal peptidase I"/>
    <property type="match status" value="1"/>
</dbReference>
<evidence type="ECO:0000256" key="1">
    <source>
        <dbReference type="ARBA" id="ARBA00000677"/>
    </source>
</evidence>
<comment type="caution">
    <text evidence="15">The sequence shown here is derived from an EMBL/GenBank/DDBJ whole genome shotgun (WGS) entry which is preliminary data.</text>
</comment>
<accession>A0A133KG11</accession>
<dbReference type="GO" id="GO:0005886">
    <property type="term" value="C:plasma membrane"/>
    <property type="evidence" value="ECO:0007669"/>
    <property type="project" value="UniProtKB-SubCell"/>
</dbReference>
<gene>
    <name evidence="15" type="ORF">HMPREF3213_02973</name>
</gene>
<keyword evidence="10 12" id="KW-0472">Membrane</keyword>
<comment type="similarity">
    <text evidence="3 13">Belongs to the peptidase S26 family.</text>
</comment>
<dbReference type="InterPro" id="IPR019757">
    <property type="entry name" value="Pept_S26A_signal_pept_1_Lys-AS"/>
</dbReference>
<dbReference type="EMBL" id="LRPN01000142">
    <property type="protein sequence ID" value="KWZ78470.1"/>
    <property type="molecule type" value="Genomic_DNA"/>
</dbReference>
<proteinExistence type="inferred from homology"/>
<dbReference type="Gene3D" id="2.10.109.10">
    <property type="entry name" value="Umud Fragment, subunit A"/>
    <property type="match status" value="1"/>
</dbReference>
<evidence type="ECO:0000256" key="6">
    <source>
        <dbReference type="ARBA" id="ARBA00022670"/>
    </source>
</evidence>
<evidence type="ECO:0000256" key="9">
    <source>
        <dbReference type="ARBA" id="ARBA00022989"/>
    </source>
</evidence>
<evidence type="ECO:0000256" key="2">
    <source>
        <dbReference type="ARBA" id="ARBA00004401"/>
    </source>
</evidence>